<dbReference type="EMBL" id="JAAXZB010000005">
    <property type="protein sequence ID" value="NKW11341.1"/>
    <property type="molecule type" value="Genomic_DNA"/>
</dbReference>
<dbReference type="AlphaFoldDB" id="A0A7X6JDN3"/>
<dbReference type="Proteomes" id="UP000558475">
    <property type="component" value="Unassembled WGS sequence"/>
</dbReference>
<comment type="caution">
    <text evidence="1">The sequence shown here is derived from an EMBL/GenBank/DDBJ whole genome shotgun (WGS) entry which is preliminary data.</text>
</comment>
<name>A0A7X6JDN3_9HYPH</name>
<accession>A0A7X6JDN3</accession>
<evidence type="ECO:0000313" key="1">
    <source>
        <dbReference type="EMBL" id="NKW11341.1"/>
    </source>
</evidence>
<evidence type="ECO:0000313" key="2">
    <source>
        <dbReference type="Proteomes" id="UP000558475"/>
    </source>
</evidence>
<proteinExistence type="predicted"/>
<organism evidence="1 2">
    <name type="scientific">Brucella tritici</name>
    <dbReference type="NCBI Taxonomy" id="94626"/>
    <lineage>
        <taxon>Bacteria</taxon>
        <taxon>Pseudomonadati</taxon>
        <taxon>Pseudomonadota</taxon>
        <taxon>Alphaproteobacteria</taxon>
        <taxon>Hyphomicrobiales</taxon>
        <taxon>Brucellaceae</taxon>
        <taxon>Brucella/Ochrobactrum group</taxon>
        <taxon>Brucella</taxon>
    </lineage>
</organism>
<reference evidence="1 2" key="1">
    <citation type="submission" date="2020-04" db="EMBL/GenBank/DDBJ databases">
        <title>Whole genome sequencing of clinical and environmental type strains of Ochrobactrum.</title>
        <authorList>
            <person name="Dharne M."/>
        </authorList>
    </citation>
    <scope>NUCLEOTIDE SEQUENCE [LARGE SCALE GENOMIC DNA]</scope>
    <source>
        <strain evidence="1 2">DSM 13340</strain>
    </source>
</reference>
<gene>
    <name evidence="1" type="ORF">HGG76_27475</name>
</gene>
<sequence length="97" mass="10859">MNNIPQNIRPVAYFDATSRSIVDAFEFKLGERSVIEPIANIVGRRFRQSVMSRTGVVIGDVKDAIAMLNAHLKRHKSVGVRTYNSGNSIWAIQTSNR</sequence>
<protein>
    <submittedName>
        <fullName evidence="1">Uncharacterized protein</fullName>
    </submittedName>
</protein>